<dbReference type="Proteomes" id="UP000886469">
    <property type="component" value="Unassembled WGS sequence"/>
</dbReference>
<dbReference type="EMBL" id="SPMX01000039">
    <property type="protein sequence ID" value="NMQ06265.1"/>
    <property type="molecule type" value="Genomic_DNA"/>
</dbReference>
<dbReference type="InterPro" id="IPR057342">
    <property type="entry name" value="DEXDc_RapA"/>
</dbReference>
<dbReference type="SMART" id="SM00490">
    <property type="entry name" value="HELICc"/>
    <property type="match status" value="1"/>
</dbReference>
<dbReference type="InterPro" id="IPR001650">
    <property type="entry name" value="Helicase_C-like"/>
</dbReference>
<feature type="coiled-coil region" evidence="5">
    <location>
        <begin position="694"/>
        <end position="721"/>
    </location>
</feature>
<evidence type="ECO:0000259" key="6">
    <source>
        <dbReference type="PROSITE" id="PS51192"/>
    </source>
</evidence>
<gene>
    <name evidence="8" type="ORF">E4Q08_13900</name>
</gene>
<dbReference type="PANTHER" id="PTHR45766">
    <property type="entry name" value="DNA ANNEALING HELICASE AND ENDONUCLEASE ZRANB3 FAMILY MEMBER"/>
    <property type="match status" value="1"/>
</dbReference>
<keyword evidence="1" id="KW-0547">Nucleotide-binding</keyword>
<dbReference type="RefSeq" id="WP_169070825.1">
    <property type="nucleotide sequence ID" value="NZ_SPMX01000039.1"/>
</dbReference>
<organism evidence="8 9">
    <name type="scientific">Candidatus Accumulibacter contiguus</name>
    <dbReference type="NCBI Taxonomy" id="2954381"/>
    <lineage>
        <taxon>Bacteria</taxon>
        <taxon>Pseudomonadati</taxon>
        <taxon>Pseudomonadota</taxon>
        <taxon>Betaproteobacteria</taxon>
        <taxon>Candidatus Accumulibacter</taxon>
    </lineage>
</organism>
<dbReference type="PROSITE" id="PS51192">
    <property type="entry name" value="HELICASE_ATP_BIND_1"/>
    <property type="match status" value="1"/>
</dbReference>
<dbReference type="SUPFAM" id="SSF52540">
    <property type="entry name" value="P-loop containing nucleoside triphosphate hydrolases"/>
    <property type="match status" value="2"/>
</dbReference>
<sequence length="1037" mass="118070">MQPGDKVRLIANPGRIGILGNETDGPPRRLRILVHFLDGDEQFVLEGQLEKIDKEATGPYGMVKAGRYGRVADLRGAITYYRLSGRLANLIYSLNTTNTQFLPYQFKPVLQFLDSPCNGILIADEVGLGKTIEAGLIWTELRARVEAKRLLVVCPAMLREKWRDELANRFGVRADIVDAKELLEHLETARERPQQQFALIASMQGLRPARDWDDDQEPSQASTAKLARFLDDAEVEEPLLDMLIVDEAHYLRNEETATHKLAQLLRPVVQSMVMLSATPIQLRSRDLFNLLHLLDADSFPYESSFDFALRANAPILALRDSVLAGSVTQVEFVENLRLALRHRLFDDNSQIEYLIENPPPDEVMATPRGRSGIADQLDRINPLAKVVARTLKRDVQEMRVQREPVTIRVAMNEAERRFYDRVTEAVQDYCAQSNISEGFMLTIPQRQMSSSIAAACRGWMDRAAEPQVELENEAYEIFGDDDERLRKPTLGPLLSTLRGIARQAGDYPALEQGDSKYDLLVQNLKQYWANYPGKKIVLFSYYRNTLHYLARRLERDGIQAAVLHGGMDKHAVLRSFAAAEGPNILISSEVAAEGVDLQFSSLLINYDLPWNPARIEQRIGRIDRIGQEVEKILIWNLVFENTIDERIHDRLLARLDIFRQALGSLEVMLGEEIRKLSYELLSHRLTPEQECARIDRAGVAIETVNRQQAQLEEEATQLIAHGDFIQNKVRAAKDLGRYLRGQDLLAYSRDFLEQEFPGTRLIESDESELICHLEPSTEMRVAFSDFLQEERLQSATRIQSQTPPGLLFENRLGSTRPGLERVGQDHPLVRFVGDQLKRRGRGPLYSPVAAVDVLAAVVGRVSPGEYVYSVARWTVSGARDIERLEYMATRMSDELHLDGDDAEFLVNSAGLEGKDWLEAVGTVDHDRAARLLDDIRAELDEHFRDFRDAQIRENRDRIGFMINTLHLHLEAQTRKFQDRIQHYRFYGNERQKRLIPAEQGRLKKLTAKIESRMAELRLKESVKADQSMVSGGVIRVR</sequence>
<dbReference type="SMART" id="SM00487">
    <property type="entry name" value="DEXDc"/>
    <property type="match status" value="1"/>
</dbReference>
<evidence type="ECO:0000313" key="9">
    <source>
        <dbReference type="Proteomes" id="UP000886469"/>
    </source>
</evidence>
<dbReference type="PANTHER" id="PTHR45766:SF6">
    <property type="entry name" value="SWI_SNF-RELATED MATRIX-ASSOCIATED ACTIN-DEPENDENT REGULATOR OF CHROMATIN SUBFAMILY A-LIKE PROTEIN 1"/>
    <property type="match status" value="1"/>
</dbReference>
<evidence type="ECO:0000256" key="4">
    <source>
        <dbReference type="ARBA" id="ARBA00022840"/>
    </source>
</evidence>
<dbReference type="PROSITE" id="PS51194">
    <property type="entry name" value="HELICASE_CTER"/>
    <property type="match status" value="1"/>
</dbReference>
<comment type="caution">
    <text evidence="8">The sequence shown here is derived from an EMBL/GenBank/DDBJ whole genome shotgun (WGS) entry which is preliminary data.</text>
</comment>
<reference evidence="8" key="1">
    <citation type="submission" date="2019-03" db="EMBL/GenBank/DDBJ databases">
        <title>Metabolic reconstructions from genomes of highly enriched 'Candidatus Accumulibacter' and 'Candidatus Competibacter' bioreactor populations.</title>
        <authorList>
            <person name="Annavajhala M.K."/>
            <person name="Welles L."/>
            <person name="Abbas B."/>
            <person name="Sorokin D."/>
            <person name="Park H."/>
            <person name="Van Loosdrecht M."/>
            <person name="Chandran K."/>
        </authorList>
    </citation>
    <scope>NUCLEOTIDE SEQUENCE</scope>
    <source>
        <strain evidence="8">SBR_L</strain>
    </source>
</reference>
<evidence type="ECO:0000256" key="5">
    <source>
        <dbReference type="SAM" id="Coils"/>
    </source>
</evidence>
<dbReference type="InterPro" id="IPR000330">
    <property type="entry name" value="SNF2_N"/>
</dbReference>
<dbReference type="CDD" id="cd18011">
    <property type="entry name" value="DEXDc_RapA"/>
    <property type="match status" value="1"/>
</dbReference>
<evidence type="ECO:0000256" key="2">
    <source>
        <dbReference type="ARBA" id="ARBA00022801"/>
    </source>
</evidence>
<keyword evidence="3 8" id="KW-0347">Helicase</keyword>
<accession>A0ABX1T9D1</accession>
<dbReference type="InterPro" id="IPR049730">
    <property type="entry name" value="SNF2/RAD54-like_C"/>
</dbReference>
<dbReference type="Pfam" id="PF00176">
    <property type="entry name" value="SNF2-rel_dom"/>
    <property type="match status" value="1"/>
</dbReference>
<keyword evidence="4" id="KW-0067">ATP-binding</keyword>
<dbReference type="Pfam" id="PF00271">
    <property type="entry name" value="Helicase_C"/>
    <property type="match status" value="1"/>
</dbReference>
<protein>
    <submittedName>
        <fullName evidence="8">Helicase</fullName>
    </submittedName>
</protein>
<dbReference type="InterPro" id="IPR014001">
    <property type="entry name" value="Helicase_ATP-bd"/>
</dbReference>
<dbReference type="InterPro" id="IPR027417">
    <property type="entry name" value="P-loop_NTPase"/>
</dbReference>
<keyword evidence="9" id="KW-1185">Reference proteome</keyword>
<name>A0ABX1T9D1_9PROT</name>
<evidence type="ECO:0000256" key="1">
    <source>
        <dbReference type="ARBA" id="ARBA00022741"/>
    </source>
</evidence>
<evidence type="ECO:0000256" key="3">
    <source>
        <dbReference type="ARBA" id="ARBA00022806"/>
    </source>
</evidence>
<feature type="domain" description="Helicase C-terminal" evidence="7">
    <location>
        <begin position="523"/>
        <end position="673"/>
    </location>
</feature>
<proteinExistence type="predicted"/>
<dbReference type="Gene3D" id="3.40.50.10810">
    <property type="entry name" value="Tandem AAA-ATPase domain"/>
    <property type="match status" value="1"/>
</dbReference>
<evidence type="ECO:0000313" key="8">
    <source>
        <dbReference type="EMBL" id="NMQ06265.1"/>
    </source>
</evidence>
<feature type="domain" description="Helicase ATP-binding" evidence="6">
    <location>
        <begin position="111"/>
        <end position="297"/>
    </location>
</feature>
<evidence type="ECO:0000259" key="7">
    <source>
        <dbReference type="PROSITE" id="PS51194"/>
    </source>
</evidence>
<dbReference type="Gene3D" id="3.40.50.300">
    <property type="entry name" value="P-loop containing nucleotide triphosphate hydrolases"/>
    <property type="match status" value="1"/>
</dbReference>
<dbReference type="CDD" id="cd18793">
    <property type="entry name" value="SF2_C_SNF"/>
    <property type="match status" value="1"/>
</dbReference>
<dbReference type="InterPro" id="IPR038718">
    <property type="entry name" value="SNF2-like_sf"/>
</dbReference>
<keyword evidence="5" id="KW-0175">Coiled coil</keyword>
<keyword evidence="2" id="KW-0378">Hydrolase</keyword>
<dbReference type="GO" id="GO:0004386">
    <property type="term" value="F:helicase activity"/>
    <property type="evidence" value="ECO:0007669"/>
    <property type="project" value="UniProtKB-KW"/>
</dbReference>